<reference evidence="10 11" key="1">
    <citation type="journal article" date="2014" name="ISME J.">
        <title>Ecophysiology of Thioploca ingrica as revealed by the complete genome sequence supplemented with proteomic evidence.</title>
        <authorList>
            <person name="Kojima H."/>
            <person name="Ogura Y."/>
            <person name="Yamamoto N."/>
            <person name="Togashi T."/>
            <person name="Mori H."/>
            <person name="Watanabe T."/>
            <person name="Nemoto F."/>
            <person name="Kurokawa K."/>
            <person name="Hayashi T."/>
            <person name="Fukui M."/>
        </authorList>
    </citation>
    <scope>NUCLEOTIDE SEQUENCE [LARGE SCALE GENOMIC DNA]</scope>
</reference>
<dbReference type="Gene3D" id="3.30.450.20">
    <property type="entry name" value="PAS domain"/>
    <property type="match status" value="1"/>
</dbReference>
<dbReference type="EMBL" id="AP014633">
    <property type="protein sequence ID" value="BAP55541.1"/>
    <property type="molecule type" value="Genomic_DNA"/>
</dbReference>
<keyword evidence="5 8" id="KW-1133">Transmembrane helix</keyword>
<organism evidence="10 11">
    <name type="scientific">Thioploca ingrica</name>
    <dbReference type="NCBI Taxonomy" id="40754"/>
    <lineage>
        <taxon>Bacteria</taxon>
        <taxon>Pseudomonadati</taxon>
        <taxon>Pseudomonadota</taxon>
        <taxon>Gammaproteobacteria</taxon>
        <taxon>Thiotrichales</taxon>
        <taxon>Thiotrichaceae</taxon>
        <taxon>Thioploca</taxon>
    </lineage>
</organism>
<evidence type="ECO:0000259" key="9">
    <source>
        <dbReference type="PROSITE" id="PS50885"/>
    </source>
</evidence>
<dbReference type="KEGG" id="tig:THII_1244"/>
<dbReference type="GO" id="GO:0004888">
    <property type="term" value="F:transmembrane signaling receptor activity"/>
    <property type="evidence" value="ECO:0007669"/>
    <property type="project" value="TreeGrafter"/>
</dbReference>
<feature type="transmembrane region" description="Helical" evidence="8">
    <location>
        <begin position="25"/>
        <end position="45"/>
    </location>
</feature>
<dbReference type="PROSITE" id="PS50885">
    <property type="entry name" value="HAMP"/>
    <property type="match status" value="1"/>
</dbReference>
<proteinExistence type="inferred from homology"/>
<dbReference type="InterPro" id="IPR003660">
    <property type="entry name" value="HAMP_dom"/>
</dbReference>
<dbReference type="AlphaFoldDB" id="A0A090BUR0"/>
<evidence type="ECO:0000256" key="1">
    <source>
        <dbReference type="ARBA" id="ARBA00004651"/>
    </source>
</evidence>
<dbReference type="Pfam" id="PF02743">
    <property type="entry name" value="dCache_1"/>
    <property type="match status" value="1"/>
</dbReference>
<dbReference type="Pfam" id="PF13185">
    <property type="entry name" value="GAF_2"/>
    <property type="match status" value="1"/>
</dbReference>
<dbReference type="CDD" id="cd18774">
    <property type="entry name" value="PDC2_HK_sensor"/>
    <property type="match status" value="1"/>
</dbReference>
<evidence type="ECO:0000256" key="7">
    <source>
        <dbReference type="ARBA" id="ARBA00029447"/>
    </source>
</evidence>
<keyword evidence="3" id="KW-0145">Chemotaxis</keyword>
<dbReference type="InterPro" id="IPR033479">
    <property type="entry name" value="dCache_1"/>
</dbReference>
<evidence type="ECO:0000256" key="6">
    <source>
        <dbReference type="ARBA" id="ARBA00023136"/>
    </source>
</evidence>
<dbReference type="SUPFAM" id="SSF158472">
    <property type="entry name" value="HAMP domain-like"/>
    <property type="match status" value="1"/>
</dbReference>
<protein>
    <submittedName>
        <fullName evidence="10">Methyl-accepting chemotaxis protein</fullName>
    </submittedName>
</protein>
<name>A0A090BUR0_9GAMM</name>
<feature type="domain" description="HAMP" evidence="9">
    <location>
        <begin position="378"/>
        <end position="431"/>
    </location>
</feature>
<keyword evidence="6 8" id="KW-0472">Membrane</keyword>
<dbReference type="InterPro" id="IPR029016">
    <property type="entry name" value="GAF-like_dom_sf"/>
</dbReference>
<evidence type="ECO:0000256" key="2">
    <source>
        <dbReference type="ARBA" id="ARBA00022475"/>
    </source>
</evidence>
<dbReference type="CDD" id="cd06225">
    <property type="entry name" value="HAMP"/>
    <property type="match status" value="1"/>
</dbReference>
<dbReference type="Gene3D" id="1.10.8.500">
    <property type="entry name" value="HAMP domain in histidine kinase"/>
    <property type="match status" value="1"/>
</dbReference>
<dbReference type="SUPFAM" id="SSF55781">
    <property type="entry name" value="GAF domain-like"/>
    <property type="match status" value="1"/>
</dbReference>
<accession>A0A090BUR0</accession>
<evidence type="ECO:0000313" key="10">
    <source>
        <dbReference type="EMBL" id="BAP55541.1"/>
    </source>
</evidence>
<dbReference type="Gene3D" id="3.30.450.40">
    <property type="match status" value="1"/>
</dbReference>
<keyword evidence="4 8" id="KW-0812">Transmembrane</keyword>
<dbReference type="GO" id="GO:0005886">
    <property type="term" value="C:plasma membrane"/>
    <property type="evidence" value="ECO:0007669"/>
    <property type="project" value="UniProtKB-SubCell"/>
</dbReference>
<evidence type="ECO:0000313" key="11">
    <source>
        <dbReference type="Proteomes" id="UP000031623"/>
    </source>
</evidence>
<dbReference type="Gene3D" id="1.20.120.1530">
    <property type="match status" value="1"/>
</dbReference>
<sequence length="759" mass="83629">MSTLSLSALNVKIRLSWFRSLKGKLMLLFLMVLLLPVLSIGLLIYHQVLPSFKVEVINKLMAVRDLKANQITEYFKERLTDIKVLARMPVTLAALTSFEQAVESSMKALGMDEVATMNHYRSLYLGKAKLVDAGDGSDYSAVHAQYHPLFKAYVAAYSFLDLLLVEPHSGNILYSVNKADDFATSVLTGPYANSHLNPIFRQALLAHEQDFTAVTDFAYYDAAQAMTLFIATPIMADSKVKGILILQLPMEPIDAIMQQPSGLGKTGEAILVSADDLLRRSHSRFSKENTLVTQKIDHAASRAAAAGETGVKEIIDEEGKPKLVAYTPLNIAGVRWLLLTQLDPAESFRAIQTLLQWALTIFGITIVIVLIIAVVVGHAIVKPIQVMTEIARRLANGETKLTVAVKKSQDEIGVMAQAFEQMIVYLQQMVKDIVQISQGLAVGNLQVTSRIQYRGDFLQIKQELAIALPNLQQVIADIVQVSQGLAQGNLQVVPRAEYQGDFAPIKPALETALADLRQVIQDIVQVSQSLAEGCHNVMPTGQYQGDFAQIKTALANAATQLTQVMIRNADQDWLKTGLTQLNDQMRGDLEITLLAKSIITFLCTYLNAKVGLFYVVQVDQENKPLLKSMASYAYTRRKNVANEFQLGESLVGQAALEQQPIIVTQVPKEYIQIQSGTGEAVPHNLVVMPFLYETHLKGVIEIGTFATLTEVQLEFLNQAMPNIGIAINTAQSRSQMQALLRQSQSPAKDLLLAQLDIIT</sequence>
<dbReference type="Pfam" id="PF00672">
    <property type="entry name" value="HAMP"/>
    <property type="match status" value="1"/>
</dbReference>
<evidence type="ECO:0000256" key="8">
    <source>
        <dbReference type="SAM" id="Phobius"/>
    </source>
</evidence>
<dbReference type="InterPro" id="IPR051310">
    <property type="entry name" value="MCP_chemotaxis"/>
</dbReference>
<feature type="transmembrane region" description="Helical" evidence="8">
    <location>
        <begin position="357"/>
        <end position="381"/>
    </location>
</feature>
<keyword evidence="2" id="KW-1003">Cell membrane</keyword>
<gene>
    <name evidence="10" type="ORF">THII_1244</name>
</gene>
<comment type="similarity">
    <text evidence="7">Belongs to the methyl-accepting chemotaxis (MCP) protein family.</text>
</comment>
<dbReference type="InterPro" id="IPR003018">
    <property type="entry name" value="GAF"/>
</dbReference>
<evidence type="ECO:0000256" key="5">
    <source>
        <dbReference type="ARBA" id="ARBA00022989"/>
    </source>
</evidence>
<evidence type="ECO:0000256" key="4">
    <source>
        <dbReference type="ARBA" id="ARBA00022692"/>
    </source>
</evidence>
<dbReference type="SMART" id="SM00065">
    <property type="entry name" value="GAF"/>
    <property type="match status" value="1"/>
</dbReference>
<dbReference type="PANTHER" id="PTHR43531:SF11">
    <property type="entry name" value="METHYL-ACCEPTING CHEMOTAXIS PROTEIN 3"/>
    <property type="match status" value="1"/>
</dbReference>
<dbReference type="SMART" id="SM00304">
    <property type="entry name" value="HAMP"/>
    <property type="match status" value="2"/>
</dbReference>
<comment type="subcellular location">
    <subcellularLocation>
        <location evidence="1">Cell membrane</location>
        <topology evidence="1">Multi-pass membrane protein</topology>
    </subcellularLocation>
</comment>
<dbReference type="STRING" id="40754.THII_1244"/>
<dbReference type="GO" id="GO:0007165">
    <property type="term" value="P:signal transduction"/>
    <property type="evidence" value="ECO:0007669"/>
    <property type="project" value="InterPro"/>
</dbReference>
<dbReference type="PANTHER" id="PTHR43531">
    <property type="entry name" value="PROTEIN ICFG"/>
    <property type="match status" value="1"/>
</dbReference>
<keyword evidence="11" id="KW-1185">Reference proteome</keyword>
<dbReference type="GO" id="GO:0006935">
    <property type="term" value="P:chemotaxis"/>
    <property type="evidence" value="ECO:0007669"/>
    <property type="project" value="UniProtKB-KW"/>
</dbReference>
<evidence type="ECO:0000256" key="3">
    <source>
        <dbReference type="ARBA" id="ARBA00022500"/>
    </source>
</evidence>
<dbReference type="HOGENOM" id="CLU_390127_0_0_6"/>
<dbReference type="Proteomes" id="UP000031623">
    <property type="component" value="Chromosome"/>
</dbReference>